<comment type="caution">
    <text evidence="1">The sequence shown here is derived from an EMBL/GenBank/DDBJ whole genome shotgun (WGS) entry which is preliminary data.</text>
</comment>
<reference evidence="1" key="1">
    <citation type="submission" date="2021-01" db="EMBL/GenBank/DDBJ databases">
        <title>Whole genome shotgun sequence of Rugosimonospora africana NBRC 104875.</title>
        <authorList>
            <person name="Komaki H."/>
            <person name="Tamura T."/>
        </authorList>
    </citation>
    <scope>NUCLEOTIDE SEQUENCE</scope>
    <source>
        <strain evidence="1">NBRC 104875</strain>
    </source>
</reference>
<evidence type="ECO:0008006" key="3">
    <source>
        <dbReference type="Google" id="ProtNLM"/>
    </source>
</evidence>
<name>A0A8J3R7S1_9ACTN</name>
<dbReference type="Gene3D" id="2.40.50.140">
    <property type="entry name" value="Nucleic acid-binding proteins"/>
    <property type="match status" value="1"/>
</dbReference>
<gene>
    <name evidence="1" type="ORF">Raf01_97480</name>
</gene>
<protein>
    <recommendedName>
        <fullName evidence="3">Cold shock domain-containing protein</fullName>
    </recommendedName>
</protein>
<evidence type="ECO:0000313" key="2">
    <source>
        <dbReference type="Proteomes" id="UP000642748"/>
    </source>
</evidence>
<organism evidence="1 2">
    <name type="scientific">Rugosimonospora africana</name>
    <dbReference type="NCBI Taxonomy" id="556532"/>
    <lineage>
        <taxon>Bacteria</taxon>
        <taxon>Bacillati</taxon>
        <taxon>Actinomycetota</taxon>
        <taxon>Actinomycetes</taxon>
        <taxon>Micromonosporales</taxon>
        <taxon>Micromonosporaceae</taxon>
        <taxon>Rugosimonospora</taxon>
    </lineage>
</organism>
<dbReference type="InterPro" id="IPR012340">
    <property type="entry name" value="NA-bd_OB-fold"/>
</dbReference>
<dbReference type="EMBL" id="BONZ01000141">
    <property type="protein sequence ID" value="GIH21576.1"/>
    <property type="molecule type" value="Genomic_DNA"/>
</dbReference>
<dbReference type="RefSeq" id="WP_203924949.1">
    <property type="nucleotide sequence ID" value="NZ_BONZ01000141.1"/>
</dbReference>
<accession>A0A8J3R7S1</accession>
<evidence type="ECO:0000313" key="1">
    <source>
        <dbReference type="EMBL" id="GIH21576.1"/>
    </source>
</evidence>
<dbReference type="AlphaFoldDB" id="A0A8J3R7S1"/>
<sequence>MAERRRLGVIDSDETPGGCWVHFSHLVMEGFKALDPGQGVELTWVAASQDGYAYRAVEVVPVQAG</sequence>
<keyword evidence="2" id="KW-1185">Reference proteome</keyword>
<dbReference type="SUPFAM" id="SSF50249">
    <property type="entry name" value="Nucleic acid-binding proteins"/>
    <property type="match status" value="1"/>
</dbReference>
<proteinExistence type="predicted"/>
<dbReference type="Proteomes" id="UP000642748">
    <property type="component" value="Unassembled WGS sequence"/>
</dbReference>